<feature type="region of interest" description="Disordered" evidence="1">
    <location>
        <begin position="73"/>
        <end position="99"/>
    </location>
</feature>
<protein>
    <submittedName>
        <fullName evidence="2">Fold protein</fullName>
    </submittedName>
</protein>
<dbReference type="PANTHER" id="PTHR31865">
    <property type="entry name" value="OSJNBA0071G03.3 PROTEIN"/>
    <property type="match status" value="1"/>
</dbReference>
<dbReference type="KEGG" id="qsa:O6P43_010940"/>
<name>A0AAD7Q1I6_QUISA</name>
<feature type="region of interest" description="Disordered" evidence="1">
    <location>
        <begin position="256"/>
        <end position="285"/>
    </location>
</feature>
<feature type="compositionally biased region" description="Polar residues" evidence="1">
    <location>
        <begin position="257"/>
        <end position="274"/>
    </location>
</feature>
<evidence type="ECO:0000313" key="2">
    <source>
        <dbReference type="EMBL" id="KAJ7973159.1"/>
    </source>
</evidence>
<organism evidence="2 3">
    <name type="scientific">Quillaja saponaria</name>
    <name type="common">Soap bark tree</name>
    <dbReference type="NCBI Taxonomy" id="32244"/>
    <lineage>
        <taxon>Eukaryota</taxon>
        <taxon>Viridiplantae</taxon>
        <taxon>Streptophyta</taxon>
        <taxon>Embryophyta</taxon>
        <taxon>Tracheophyta</taxon>
        <taxon>Spermatophyta</taxon>
        <taxon>Magnoliopsida</taxon>
        <taxon>eudicotyledons</taxon>
        <taxon>Gunneridae</taxon>
        <taxon>Pentapetalae</taxon>
        <taxon>rosids</taxon>
        <taxon>fabids</taxon>
        <taxon>Fabales</taxon>
        <taxon>Quillajaceae</taxon>
        <taxon>Quillaja</taxon>
    </lineage>
</organism>
<feature type="compositionally biased region" description="Acidic residues" evidence="1">
    <location>
        <begin position="77"/>
        <end position="91"/>
    </location>
</feature>
<reference evidence="2" key="1">
    <citation type="journal article" date="2023" name="Science">
        <title>Elucidation of the pathway for biosynthesis of saponin adjuvants from the soapbark tree.</title>
        <authorList>
            <person name="Reed J."/>
            <person name="Orme A."/>
            <person name="El-Demerdash A."/>
            <person name="Owen C."/>
            <person name="Martin L.B.B."/>
            <person name="Misra R.C."/>
            <person name="Kikuchi S."/>
            <person name="Rejzek M."/>
            <person name="Martin A.C."/>
            <person name="Harkess A."/>
            <person name="Leebens-Mack J."/>
            <person name="Louveau T."/>
            <person name="Stephenson M.J."/>
            <person name="Osbourn A."/>
        </authorList>
    </citation>
    <scope>NUCLEOTIDE SEQUENCE</scope>
    <source>
        <strain evidence="2">S10</strain>
    </source>
</reference>
<dbReference type="PANTHER" id="PTHR31865:SF2">
    <property type="entry name" value="OSJNBA0004B13.24 PROTEIN"/>
    <property type="match status" value="1"/>
</dbReference>
<proteinExistence type="predicted"/>
<dbReference type="Proteomes" id="UP001163823">
    <property type="component" value="Chromosome 4"/>
</dbReference>
<evidence type="ECO:0000313" key="3">
    <source>
        <dbReference type="Proteomes" id="UP001163823"/>
    </source>
</evidence>
<gene>
    <name evidence="2" type="ORF">O6P43_010940</name>
</gene>
<keyword evidence="3" id="KW-1185">Reference proteome</keyword>
<sequence length="310" mass="34297">MGDHMASDETMALHSSMQEEYIDDDFEDGHDHHHNPHPHNLSRLSVCTSSTMCGIDDDDVMRMYMSRLSIQSFDGEGVGDGDGDGDADEEFSDGKEQPEAGLMFSDSENELGSCYSLPATPSRRRNHGGLLNQSLIGVEKYASENEAQKGVIMGKKMSNNDPKRKRRSRRITIGCASHNWENFDMNKKKEEDHVMGLNYSHSFSGESDQSGGTGLRVITRPKGGRRSLCMDLEEVKACRDLGFELEHERMMEMPTRPTVSNSTLDTSSGGNSPIANWRISSPGDDPRDVKARLKVWAQAVALASATKCDS</sequence>
<accession>A0AAD7Q1I6</accession>
<comment type="caution">
    <text evidence="2">The sequence shown here is derived from an EMBL/GenBank/DDBJ whole genome shotgun (WGS) entry which is preliminary data.</text>
</comment>
<dbReference type="AlphaFoldDB" id="A0AAD7Q1I6"/>
<dbReference type="EMBL" id="JARAOO010000004">
    <property type="protein sequence ID" value="KAJ7973159.1"/>
    <property type="molecule type" value="Genomic_DNA"/>
</dbReference>
<evidence type="ECO:0000256" key="1">
    <source>
        <dbReference type="SAM" id="MobiDB-lite"/>
    </source>
</evidence>